<dbReference type="RefSeq" id="WP_425346758.1">
    <property type="nucleotide sequence ID" value="NZ_JBGUBD010000012.1"/>
</dbReference>
<reference evidence="1 2" key="1">
    <citation type="submission" date="2024-08" db="EMBL/GenBank/DDBJ databases">
        <title>Whole-genome sequencing of halo(alkali)philic microorganisms from hypersaline lakes.</title>
        <authorList>
            <person name="Sorokin D.Y."/>
            <person name="Merkel A.Y."/>
            <person name="Messina E."/>
            <person name="Yakimov M."/>
        </authorList>
    </citation>
    <scope>NUCLEOTIDE SEQUENCE [LARGE SCALE GENOMIC DNA]</scope>
    <source>
        <strain evidence="1 2">AB-hyl4</strain>
    </source>
</reference>
<gene>
    <name evidence="1" type="ORF">ACERK3_16235</name>
</gene>
<sequence>MTVIPASRLQPSDLRRLGCDLVDQVRDEHQVCHHPVDRSLAVHGEQLSDEDLAALDAATNSEHVAS</sequence>
<name>A0ABV4U8A9_9BACT</name>
<comment type="caution">
    <text evidence="1">The sequence shown here is derived from an EMBL/GenBank/DDBJ whole genome shotgun (WGS) entry which is preliminary data.</text>
</comment>
<organism evidence="1 2">
    <name type="scientific">Natronomicrosphaera hydrolytica</name>
    <dbReference type="NCBI Taxonomy" id="3242702"/>
    <lineage>
        <taxon>Bacteria</taxon>
        <taxon>Pseudomonadati</taxon>
        <taxon>Planctomycetota</taxon>
        <taxon>Phycisphaerae</taxon>
        <taxon>Phycisphaerales</taxon>
        <taxon>Phycisphaeraceae</taxon>
        <taxon>Natronomicrosphaera</taxon>
    </lineage>
</organism>
<evidence type="ECO:0000313" key="2">
    <source>
        <dbReference type="Proteomes" id="UP001575105"/>
    </source>
</evidence>
<keyword evidence="2" id="KW-1185">Reference proteome</keyword>
<proteinExistence type="predicted"/>
<dbReference type="Proteomes" id="UP001575105">
    <property type="component" value="Unassembled WGS sequence"/>
</dbReference>
<accession>A0ABV4U8A9</accession>
<dbReference type="EMBL" id="JBGUBD010000012">
    <property type="protein sequence ID" value="MFA9479833.1"/>
    <property type="molecule type" value="Genomic_DNA"/>
</dbReference>
<protein>
    <submittedName>
        <fullName evidence="1">Uncharacterized protein</fullName>
    </submittedName>
</protein>
<evidence type="ECO:0000313" key="1">
    <source>
        <dbReference type="EMBL" id="MFA9479833.1"/>
    </source>
</evidence>